<evidence type="ECO:0000313" key="2">
    <source>
        <dbReference type="Proteomes" id="UP000179266"/>
    </source>
</evidence>
<dbReference type="GO" id="GO:0004803">
    <property type="term" value="F:transposase activity"/>
    <property type="evidence" value="ECO:0007669"/>
    <property type="project" value="InterPro"/>
</dbReference>
<dbReference type="PANTHER" id="PTHR36966">
    <property type="entry name" value="REP-ASSOCIATED TYROSINE TRANSPOSASE"/>
    <property type="match status" value="1"/>
</dbReference>
<feature type="non-terminal residue" evidence="1">
    <location>
        <position position="108"/>
    </location>
</feature>
<reference evidence="1 2" key="1">
    <citation type="journal article" date="2016" name="Nat. Commun.">
        <title>Thousands of microbial genomes shed light on interconnected biogeochemical processes in an aquifer system.</title>
        <authorList>
            <person name="Anantharaman K."/>
            <person name="Brown C.T."/>
            <person name="Hug L.A."/>
            <person name="Sharon I."/>
            <person name="Castelle C.J."/>
            <person name="Probst A.J."/>
            <person name="Thomas B.C."/>
            <person name="Singh A."/>
            <person name="Wilkins M.J."/>
            <person name="Karaoz U."/>
            <person name="Brodie E.L."/>
            <person name="Williams K.H."/>
            <person name="Hubbard S.S."/>
            <person name="Banfield J.F."/>
        </authorList>
    </citation>
    <scope>NUCLEOTIDE SEQUENCE [LARGE SCALE GENOMIC DNA]</scope>
</reference>
<dbReference type="AlphaFoldDB" id="A0A1F7RS14"/>
<dbReference type="SUPFAM" id="SSF143422">
    <property type="entry name" value="Transposase IS200-like"/>
    <property type="match status" value="1"/>
</dbReference>
<protein>
    <recommendedName>
        <fullName evidence="3">Transposase IS200-like domain-containing protein</fullName>
    </recommendedName>
</protein>
<dbReference type="InterPro" id="IPR036515">
    <property type="entry name" value="Transposase_17_sf"/>
</dbReference>
<dbReference type="PANTHER" id="PTHR36966:SF1">
    <property type="entry name" value="REP-ASSOCIATED TYROSINE TRANSPOSASE"/>
    <property type="match status" value="1"/>
</dbReference>
<dbReference type="GO" id="GO:0043565">
    <property type="term" value="F:sequence-specific DNA binding"/>
    <property type="evidence" value="ECO:0007669"/>
    <property type="project" value="TreeGrafter"/>
</dbReference>
<name>A0A1F7RS14_9BACT</name>
<sequence length="108" mass="12159">MSNESSYEENKLSQLNRRSIRLKGFDYSHTGEYFITICVQNRLCLFGDVIEGQMVLNDAGCMIQTVWNELNQFYTGIKTDAFQIMPNHIHGIVNLVGAGPCACPCTHP</sequence>
<dbReference type="EMBL" id="MGDD01000228">
    <property type="protein sequence ID" value="OGL44345.1"/>
    <property type="molecule type" value="Genomic_DNA"/>
</dbReference>
<dbReference type="Gene3D" id="3.30.70.1290">
    <property type="entry name" value="Transposase IS200-like"/>
    <property type="match status" value="1"/>
</dbReference>
<accession>A0A1F7RS14</accession>
<dbReference type="Proteomes" id="UP000179266">
    <property type="component" value="Unassembled WGS sequence"/>
</dbReference>
<comment type="caution">
    <text evidence="1">The sequence shown here is derived from an EMBL/GenBank/DDBJ whole genome shotgun (WGS) entry which is preliminary data.</text>
</comment>
<dbReference type="InterPro" id="IPR052715">
    <property type="entry name" value="RAYT_transposase"/>
</dbReference>
<dbReference type="GO" id="GO:0006313">
    <property type="term" value="P:DNA transposition"/>
    <property type="evidence" value="ECO:0007669"/>
    <property type="project" value="InterPro"/>
</dbReference>
<evidence type="ECO:0008006" key="3">
    <source>
        <dbReference type="Google" id="ProtNLM"/>
    </source>
</evidence>
<evidence type="ECO:0000313" key="1">
    <source>
        <dbReference type="EMBL" id="OGL44345.1"/>
    </source>
</evidence>
<organism evidence="1 2">
    <name type="scientific">Candidatus Schekmanbacteria bacterium RBG_13_48_7</name>
    <dbReference type="NCBI Taxonomy" id="1817878"/>
    <lineage>
        <taxon>Bacteria</taxon>
        <taxon>Candidatus Schekmaniibacteriota</taxon>
    </lineage>
</organism>
<proteinExistence type="predicted"/>
<gene>
    <name evidence="1" type="ORF">A2161_04600</name>
</gene>